<keyword evidence="4" id="KW-1185">Reference proteome</keyword>
<proteinExistence type="predicted"/>
<dbReference type="PROSITE" id="PS51257">
    <property type="entry name" value="PROKAR_LIPOPROTEIN"/>
    <property type="match status" value="1"/>
</dbReference>
<dbReference type="EMBL" id="CP001819">
    <property type="protein sequence ID" value="ACZ20978.1"/>
    <property type="molecule type" value="Genomic_DNA"/>
</dbReference>
<sequence length="331" mass="34373">MRRAPRALVLVAAGMVALTACTPELPTVQTDPAPSVAPPVLSSVQDAAVYEAVGVALGDASTTLDPAELEPRLTGPALALRTVELQVAAAVGSTDGLTELPTTVQSEILPTTQTWPRTALSVSVRPEDLGTERMYVLDQATARDQYKLWAWIRLFPSITLPTFAAPNVGTESVAPDDASLLMTPADAVARYADVLTSREESAFAADFPDDPLRAAMADAFTKQSTIAEELSGTFTETYAAPEGALRAVRTDDGGALVVAQIDSTSTLTGEEGAVVSPNAAQRALIGDVPDSNSVSYGRTILVGIYVPPAEGGEIGTTVVGSEFLTTSASIP</sequence>
<name>D1BCY0_SANKS</name>
<dbReference type="OrthoDB" id="3266092at2"/>
<dbReference type="KEGG" id="ske:Sked_10290"/>
<feature type="chain" id="PRO_5003021411" description="DUF8094 domain-containing protein" evidence="1">
    <location>
        <begin position="23"/>
        <end position="331"/>
    </location>
</feature>
<feature type="domain" description="DUF8094" evidence="2">
    <location>
        <begin position="60"/>
        <end position="323"/>
    </location>
</feature>
<dbReference type="Pfam" id="PF26366">
    <property type="entry name" value="DUF8094"/>
    <property type="match status" value="1"/>
</dbReference>
<feature type="signal peptide" evidence="1">
    <location>
        <begin position="1"/>
        <end position="22"/>
    </location>
</feature>
<dbReference type="eggNOG" id="ENOG502ZCCY">
    <property type="taxonomic scope" value="Bacteria"/>
</dbReference>
<organism evidence="3 4">
    <name type="scientific">Sanguibacter keddieii (strain ATCC 51767 / DSM 10542 / NCFB 3025 / ST-74)</name>
    <dbReference type="NCBI Taxonomy" id="446469"/>
    <lineage>
        <taxon>Bacteria</taxon>
        <taxon>Bacillati</taxon>
        <taxon>Actinomycetota</taxon>
        <taxon>Actinomycetes</taxon>
        <taxon>Micrococcales</taxon>
        <taxon>Sanguibacteraceae</taxon>
        <taxon>Sanguibacter</taxon>
    </lineage>
</organism>
<evidence type="ECO:0000313" key="4">
    <source>
        <dbReference type="Proteomes" id="UP000000322"/>
    </source>
</evidence>
<evidence type="ECO:0000256" key="1">
    <source>
        <dbReference type="SAM" id="SignalP"/>
    </source>
</evidence>
<keyword evidence="1" id="KW-0732">Signal</keyword>
<dbReference type="Proteomes" id="UP000000322">
    <property type="component" value="Chromosome"/>
</dbReference>
<dbReference type="HOGENOM" id="CLU_066817_0_0_11"/>
<reference evidence="3 4" key="1">
    <citation type="journal article" date="2009" name="Stand. Genomic Sci.">
        <title>Complete genome sequence of Sanguibacter keddieii type strain (ST-74).</title>
        <authorList>
            <person name="Ivanova N."/>
            <person name="Sikorski J."/>
            <person name="Sims D."/>
            <person name="Brettin T."/>
            <person name="Detter J.C."/>
            <person name="Han C."/>
            <person name="Lapidus A."/>
            <person name="Copeland A."/>
            <person name="Glavina Del Rio T."/>
            <person name="Nolan M."/>
            <person name="Chen F."/>
            <person name="Lucas S."/>
            <person name="Tice H."/>
            <person name="Cheng J.F."/>
            <person name="Bruce D."/>
            <person name="Goodwin L."/>
            <person name="Pitluck S."/>
            <person name="Pati A."/>
            <person name="Mavromatis K."/>
            <person name="Chen A."/>
            <person name="Palaniappan K."/>
            <person name="D'haeseleer P."/>
            <person name="Chain P."/>
            <person name="Bristow J."/>
            <person name="Eisen J.A."/>
            <person name="Markowitz V."/>
            <person name="Hugenholtz P."/>
            <person name="Goker M."/>
            <person name="Pukall R."/>
            <person name="Klenk H.P."/>
            <person name="Kyrpides N.C."/>
        </authorList>
    </citation>
    <scope>NUCLEOTIDE SEQUENCE [LARGE SCALE GENOMIC DNA]</scope>
    <source>
        <strain evidence="4">ATCC 51767 / DSM 10542 / NCFB 3025 / ST-74</strain>
    </source>
</reference>
<evidence type="ECO:0000259" key="2">
    <source>
        <dbReference type="Pfam" id="PF26366"/>
    </source>
</evidence>
<dbReference type="STRING" id="446469.Sked_10290"/>
<accession>D1BCY0</accession>
<protein>
    <recommendedName>
        <fullName evidence="2">DUF8094 domain-containing protein</fullName>
    </recommendedName>
</protein>
<dbReference type="AlphaFoldDB" id="D1BCY0"/>
<dbReference type="InterPro" id="IPR058407">
    <property type="entry name" value="DUF8094"/>
</dbReference>
<evidence type="ECO:0000313" key="3">
    <source>
        <dbReference type="EMBL" id="ACZ20978.1"/>
    </source>
</evidence>
<gene>
    <name evidence="3" type="ordered locus">Sked_10290</name>
</gene>